<evidence type="ECO:0000313" key="2">
    <source>
        <dbReference type="Proteomes" id="UP001162060"/>
    </source>
</evidence>
<dbReference type="AlphaFoldDB" id="A0AAV1V4Z6"/>
<organism evidence="1 2">
    <name type="scientific">Peronospora matthiolae</name>
    <dbReference type="NCBI Taxonomy" id="2874970"/>
    <lineage>
        <taxon>Eukaryota</taxon>
        <taxon>Sar</taxon>
        <taxon>Stramenopiles</taxon>
        <taxon>Oomycota</taxon>
        <taxon>Peronosporomycetes</taxon>
        <taxon>Peronosporales</taxon>
        <taxon>Peronosporaceae</taxon>
        <taxon>Peronospora</taxon>
    </lineage>
</organism>
<proteinExistence type="predicted"/>
<name>A0AAV1V4Z6_9STRA</name>
<reference evidence="1" key="1">
    <citation type="submission" date="2024-01" db="EMBL/GenBank/DDBJ databases">
        <authorList>
            <person name="Webb A."/>
        </authorList>
    </citation>
    <scope>NUCLEOTIDE SEQUENCE</scope>
    <source>
        <strain evidence="1">Pm1</strain>
    </source>
</reference>
<sequence>MVVSALQEPPNQCVACSLVGWLSEDEFDCVHIENVVEGLDDPFDAFTTDRNSCEWRTFLDLQLGAGMTSRNSNFSFRLPKWLQLTTIRDLVFCMATDWQDWEEGTG</sequence>
<dbReference type="EMBL" id="CAKLBY020000259">
    <property type="protein sequence ID" value="CAK7940727.1"/>
    <property type="molecule type" value="Genomic_DNA"/>
</dbReference>
<comment type="caution">
    <text evidence="1">The sequence shown here is derived from an EMBL/GenBank/DDBJ whole genome shotgun (WGS) entry which is preliminary data.</text>
</comment>
<gene>
    <name evidence="1" type="ORF">PM001_LOCUS25877</name>
</gene>
<accession>A0AAV1V4Z6</accession>
<evidence type="ECO:0000313" key="1">
    <source>
        <dbReference type="EMBL" id="CAK7940727.1"/>
    </source>
</evidence>
<protein>
    <submittedName>
        <fullName evidence="1">Uncharacterized protein</fullName>
    </submittedName>
</protein>
<dbReference type="Proteomes" id="UP001162060">
    <property type="component" value="Unassembled WGS sequence"/>
</dbReference>